<dbReference type="GO" id="GO:0003677">
    <property type="term" value="F:DNA binding"/>
    <property type="evidence" value="ECO:0007669"/>
    <property type="project" value="InterPro"/>
</dbReference>
<sequence length="1033" mass="110723">MTATRITRSSLGDVKPLTRNYLHLTKEHRAELEEIWAKNPRIPSLASRRAWAEVRSIEPSRVLSWFSRKRSTTVQQGLPVLEGSYELQPGPCTRHNGGVSNQSTRAIKREHSPSPVLVLPSKKRRKNTDPSLPTHLGPNSNPKHWTTVKTEDDEPELFPVRHTRKHAANPHPACPTCVRAHSTTCPDDLPPSSPPPSSPSAMPSLTFSSDPLTSDAGPGSPLTPTASDDEEVKIEACFLPRLPAVGTTRIYPPIRRPVPRSIRQSAHIGTYTHPCDVEDSSAAATDDADILSFSPSPEPVCTPAPVPAPNPLPRKKRKCVTFSDQTVTFLVDPFRSDHRFPYNSGPTETVASPSAMVLSSCASTFTLEPVVSPVQVAMSDAAGPSDENVPPTSNVPVFLSNTDAALPCSSVPTSNPASPSVPSLNMPSTSSMPAVVPISPSAVLPSLAPALTPDASSSLLPCATSATSNITETPTLASVWRPSPAVVSVREPIAALPPSTLRIVLLPAIASAAASSDAHISARHDASPIDGQQFPRPISSRLPPSRLFGLNDTLGEPRVQASDSPLVSDYTPAAMMEEEEEEIRAVKEEMEEDEDKDVPIVELPVIDPRPLDAAESVFVGGYRGSQMAIDDMVSFGKRISPPMETIASAAAEFGTMHARKGVSQMIVDDDSDYPPPAADIVLAPTDKPRGNATSLADDSDDGLLVTQRAVKIEVEATAVSKTSKGKKTRAETKGQHGSSSSLQAKTGNTEVEGNTAANAKAKAKTKSKAKTPQSEPHVVKSKGKRKPATVGDRVQKPEQNRDEPPVTVPVQDAASTLTEQATASRKAKKSMKVQVKAEQDVVALPSDDQGRRQPEKPKRKRIKSEPAAPPKDAKSTPQDTGEVPSNTRVEAPNRQSQAKSSAQDIASLGLPTHSVLRQGDGNADTGDHSDAPLDQLLLTFSGGTLWMEDEFDSMELSAFCWKMPLMDDRCKRFGDGIFEGLAYSSWSLSPSVHLYVDVGLPESLRDAYAVPESIHHDWLQASEDVNRALGLPH</sequence>
<dbReference type="STRING" id="1314783.A0A165MT81"/>
<evidence type="ECO:0000256" key="1">
    <source>
        <dbReference type="SAM" id="MobiDB-lite"/>
    </source>
</evidence>
<organism evidence="2 3">
    <name type="scientific">Daedalea quercina L-15889</name>
    <dbReference type="NCBI Taxonomy" id="1314783"/>
    <lineage>
        <taxon>Eukaryota</taxon>
        <taxon>Fungi</taxon>
        <taxon>Dikarya</taxon>
        <taxon>Basidiomycota</taxon>
        <taxon>Agaricomycotina</taxon>
        <taxon>Agaricomycetes</taxon>
        <taxon>Polyporales</taxon>
        <taxon>Fomitopsis</taxon>
    </lineage>
</organism>
<feature type="compositionally biased region" description="Polar residues" evidence="1">
    <location>
        <begin position="137"/>
        <end position="148"/>
    </location>
</feature>
<proteinExistence type="predicted"/>
<protein>
    <recommendedName>
        <fullName evidence="4">Homeobox domain-containing protein</fullName>
    </recommendedName>
</protein>
<dbReference type="EMBL" id="KV429095">
    <property type="protein sequence ID" value="KZT66091.1"/>
    <property type="molecule type" value="Genomic_DNA"/>
</dbReference>
<feature type="compositionally biased region" description="Pro residues" evidence="1">
    <location>
        <begin position="188"/>
        <end position="198"/>
    </location>
</feature>
<name>A0A165MT81_9APHY</name>
<feature type="compositionally biased region" description="Polar residues" evidence="1">
    <location>
        <begin position="875"/>
        <end position="903"/>
    </location>
</feature>
<dbReference type="Proteomes" id="UP000076727">
    <property type="component" value="Unassembled WGS sequence"/>
</dbReference>
<feature type="region of interest" description="Disordered" evidence="1">
    <location>
        <begin position="91"/>
        <end position="153"/>
    </location>
</feature>
<dbReference type="OrthoDB" id="3257151at2759"/>
<accession>A0A165MT81</accession>
<gene>
    <name evidence="2" type="ORF">DAEQUDRAFT_740259</name>
</gene>
<feature type="compositionally biased region" description="Basic and acidic residues" evidence="1">
    <location>
        <begin position="793"/>
        <end position="804"/>
    </location>
</feature>
<dbReference type="InterPro" id="IPR001356">
    <property type="entry name" value="HD"/>
</dbReference>
<dbReference type="AlphaFoldDB" id="A0A165MT81"/>
<feature type="region of interest" description="Disordered" evidence="1">
    <location>
        <begin position="718"/>
        <end position="903"/>
    </location>
</feature>
<feature type="region of interest" description="Disordered" evidence="1">
    <location>
        <begin position="669"/>
        <end position="699"/>
    </location>
</feature>
<dbReference type="CDD" id="cd00086">
    <property type="entry name" value="homeodomain"/>
    <property type="match status" value="1"/>
</dbReference>
<reference evidence="2 3" key="1">
    <citation type="journal article" date="2016" name="Mol. Biol. Evol.">
        <title>Comparative Genomics of Early-Diverging Mushroom-Forming Fungi Provides Insights into the Origins of Lignocellulose Decay Capabilities.</title>
        <authorList>
            <person name="Nagy L.G."/>
            <person name="Riley R."/>
            <person name="Tritt A."/>
            <person name="Adam C."/>
            <person name="Daum C."/>
            <person name="Floudas D."/>
            <person name="Sun H."/>
            <person name="Yadav J.S."/>
            <person name="Pangilinan J."/>
            <person name="Larsson K.H."/>
            <person name="Matsuura K."/>
            <person name="Barry K."/>
            <person name="Labutti K."/>
            <person name="Kuo R."/>
            <person name="Ohm R.A."/>
            <person name="Bhattacharya S.S."/>
            <person name="Shirouzu T."/>
            <person name="Yoshinaga Y."/>
            <person name="Martin F.M."/>
            <person name="Grigoriev I.V."/>
            <person name="Hibbett D.S."/>
        </authorList>
    </citation>
    <scope>NUCLEOTIDE SEQUENCE [LARGE SCALE GENOMIC DNA]</scope>
    <source>
        <strain evidence="2 3">L-15889</strain>
    </source>
</reference>
<feature type="region of interest" description="Disordered" evidence="1">
    <location>
        <begin position="183"/>
        <end position="229"/>
    </location>
</feature>
<evidence type="ECO:0000313" key="2">
    <source>
        <dbReference type="EMBL" id="KZT66091.1"/>
    </source>
</evidence>
<evidence type="ECO:0008006" key="4">
    <source>
        <dbReference type="Google" id="ProtNLM"/>
    </source>
</evidence>
<feature type="compositionally biased region" description="Polar residues" evidence="1">
    <location>
        <begin position="735"/>
        <end position="752"/>
    </location>
</feature>
<keyword evidence="3" id="KW-1185">Reference proteome</keyword>
<feature type="compositionally biased region" description="Polar residues" evidence="1">
    <location>
        <begin position="813"/>
        <end position="823"/>
    </location>
</feature>
<evidence type="ECO:0000313" key="3">
    <source>
        <dbReference type="Proteomes" id="UP000076727"/>
    </source>
</evidence>